<feature type="transmembrane region" description="Helical" evidence="2">
    <location>
        <begin position="71"/>
        <end position="92"/>
    </location>
</feature>
<protein>
    <submittedName>
        <fullName evidence="3">DUF3054 domain-containing protein</fullName>
    </submittedName>
</protein>
<accession>A0ABV3K996</accession>
<keyword evidence="2" id="KW-0472">Membrane</keyword>
<feature type="transmembrane region" description="Helical" evidence="2">
    <location>
        <begin position="45"/>
        <end position="65"/>
    </location>
</feature>
<feature type="region of interest" description="Disordered" evidence="1">
    <location>
        <begin position="1"/>
        <end position="37"/>
    </location>
</feature>
<dbReference type="InterPro" id="IPR021414">
    <property type="entry name" value="DUF3054"/>
</dbReference>
<dbReference type="RefSeq" id="WP_344203757.1">
    <property type="nucleotide sequence ID" value="NZ_BAAARF010000003.1"/>
</dbReference>
<dbReference type="Pfam" id="PF11255">
    <property type="entry name" value="DUF3054"/>
    <property type="match status" value="1"/>
</dbReference>
<keyword evidence="4" id="KW-1185">Reference proteome</keyword>
<organism evidence="3 4">
    <name type="scientific">Kocuria salsicia</name>
    <dbReference type="NCBI Taxonomy" id="664639"/>
    <lineage>
        <taxon>Bacteria</taxon>
        <taxon>Bacillati</taxon>
        <taxon>Actinomycetota</taxon>
        <taxon>Actinomycetes</taxon>
        <taxon>Micrococcales</taxon>
        <taxon>Micrococcaceae</taxon>
        <taxon>Kocuria</taxon>
    </lineage>
</organism>
<evidence type="ECO:0000313" key="3">
    <source>
        <dbReference type="EMBL" id="MEV8156981.1"/>
    </source>
</evidence>
<feature type="compositionally biased region" description="Low complexity" evidence="1">
    <location>
        <begin position="1"/>
        <end position="10"/>
    </location>
</feature>
<feature type="transmembrane region" description="Helical" evidence="2">
    <location>
        <begin position="99"/>
        <end position="122"/>
    </location>
</feature>
<comment type="caution">
    <text evidence="3">The sequence shown here is derived from an EMBL/GenBank/DDBJ whole genome shotgun (WGS) entry which is preliminary data.</text>
</comment>
<evidence type="ECO:0000256" key="2">
    <source>
        <dbReference type="SAM" id="Phobius"/>
    </source>
</evidence>
<evidence type="ECO:0000313" key="4">
    <source>
        <dbReference type="Proteomes" id="UP001553031"/>
    </source>
</evidence>
<proteinExistence type="predicted"/>
<keyword evidence="2" id="KW-0812">Transmembrane</keyword>
<dbReference type="Proteomes" id="UP001553031">
    <property type="component" value="Unassembled WGS sequence"/>
</dbReference>
<keyword evidence="2" id="KW-1133">Transmembrane helix</keyword>
<reference evidence="3 4" key="1">
    <citation type="submission" date="2024-06" db="EMBL/GenBank/DDBJ databases">
        <title>The Natural Products Discovery Center: Release of the First 8490 Sequenced Strains for Exploring Actinobacteria Biosynthetic Diversity.</title>
        <authorList>
            <person name="Kalkreuter E."/>
            <person name="Kautsar S.A."/>
            <person name="Yang D."/>
            <person name="Bader C.D."/>
            <person name="Teijaro C.N."/>
            <person name="Fluegel L."/>
            <person name="Davis C.M."/>
            <person name="Simpson J.R."/>
            <person name="Lauterbach L."/>
            <person name="Steele A.D."/>
            <person name="Gui C."/>
            <person name="Meng S."/>
            <person name="Li G."/>
            <person name="Viehrig K."/>
            <person name="Ye F."/>
            <person name="Su P."/>
            <person name="Kiefer A.F."/>
            <person name="Nichols A."/>
            <person name="Cepeda A.J."/>
            <person name="Yan W."/>
            <person name="Fan B."/>
            <person name="Jiang Y."/>
            <person name="Adhikari A."/>
            <person name="Zheng C.-J."/>
            <person name="Schuster L."/>
            <person name="Cowan T.M."/>
            <person name="Smanski M.J."/>
            <person name="Chevrette M.G."/>
            <person name="De Carvalho L.P.S."/>
            <person name="Shen B."/>
        </authorList>
    </citation>
    <scope>NUCLEOTIDE SEQUENCE [LARGE SCALE GENOMIC DNA]</scope>
    <source>
        <strain evidence="3 4">NPDC079179</strain>
    </source>
</reference>
<dbReference type="EMBL" id="JBFBLL010000001">
    <property type="protein sequence ID" value="MEV8156981.1"/>
    <property type="molecule type" value="Genomic_DNA"/>
</dbReference>
<feature type="compositionally biased region" description="Low complexity" evidence="1">
    <location>
        <begin position="19"/>
        <end position="33"/>
    </location>
</feature>
<sequence length="159" mass="16384">MSSAASDTPAPTTPPHPDSPGSASTSGAASSNGEPHGAVHPPVRWPLFLAADVVLVVVFAGIGRVSHGEDLTGVFTTAWPFLVGALIGWAVSRGSRSPAALWPTGVLVWLSAEIVGMLLRAVTGQGTALSFVIVSLVVLGIFLLGYRLVARAVDHARER</sequence>
<name>A0ABV3K996_9MICC</name>
<feature type="transmembrane region" description="Helical" evidence="2">
    <location>
        <begin position="128"/>
        <end position="149"/>
    </location>
</feature>
<evidence type="ECO:0000256" key="1">
    <source>
        <dbReference type="SAM" id="MobiDB-lite"/>
    </source>
</evidence>
<gene>
    <name evidence="3" type="ORF">AB0O96_02060</name>
</gene>